<gene>
    <name evidence="7" type="ORF">E3T53_06820</name>
</gene>
<reference evidence="7 8" key="1">
    <citation type="submission" date="2019-03" db="EMBL/GenBank/DDBJ databases">
        <title>Genomics of glacier-inhabiting Cryobacterium strains.</title>
        <authorList>
            <person name="Liu Q."/>
            <person name="Xin Y.-H."/>
        </authorList>
    </citation>
    <scope>NUCLEOTIDE SEQUENCE [LARGE SCALE GENOMIC DNA]</scope>
    <source>
        <strain evidence="7 8">CGMCC 1.4292</strain>
    </source>
</reference>
<dbReference type="RefSeq" id="WP_134172064.1">
    <property type="nucleotide sequence ID" value="NZ_SODI01000001.1"/>
</dbReference>
<dbReference type="EMBL" id="SOHQ01000021">
    <property type="protein sequence ID" value="TFD79722.1"/>
    <property type="molecule type" value="Genomic_DNA"/>
</dbReference>
<organism evidence="7 8">
    <name type="scientific">Cryobacterium psychrophilum</name>
    <dbReference type="NCBI Taxonomy" id="41988"/>
    <lineage>
        <taxon>Bacteria</taxon>
        <taxon>Bacillati</taxon>
        <taxon>Actinomycetota</taxon>
        <taxon>Actinomycetes</taxon>
        <taxon>Micrococcales</taxon>
        <taxon>Microbacteriaceae</taxon>
        <taxon>Cryobacterium</taxon>
    </lineage>
</organism>
<dbReference type="InterPro" id="IPR003439">
    <property type="entry name" value="ABC_transporter-like_ATP-bd"/>
</dbReference>
<keyword evidence="6" id="KW-0046">Antibiotic resistance</keyword>
<dbReference type="PANTHER" id="PTHR42711">
    <property type="entry name" value="ABC TRANSPORTER ATP-BINDING PROTEIN"/>
    <property type="match status" value="1"/>
</dbReference>
<proteinExistence type="inferred from homology"/>
<dbReference type="InterPro" id="IPR003593">
    <property type="entry name" value="AAA+_ATPase"/>
</dbReference>
<name>A0A4Y8KT61_9MICO</name>
<dbReference type="Proteomes" id="UP000298218">
    <property type="component" value="Unassembled WGS sequence"/>
</dbReference>
<dbReference type="CDD" id="cd03230">
    <property type="entry name" value="ABC_DR_subfamily_A"/>
    <property type="match status" value="1"/>
</dbReference>
<keyword evidence="8" id="KW-1185">Reference proteome</keyword>
<evidence type="ECO:0000256" key="4">
    <source>
        <dbReference type="ARBA" id="ARBA00022741"/>
    </source>
</evidence>
<dbReference type="SUPFAM" id="SSF52540">
    <property type="entry name" value="P-loop containing nucleoside triphosphate hydrolases"/>
    <property type="match status" value="1"/>
</dbReference>
<dbReference type="PROSITE" id="PS00211">
    <property type="entry name" value="ABC_TRANSPORTER_1"/>
    <property type="match status" value="1"/>
</dbReference>
<dbReference type="GO" id="GO:0046677">
    <property type="term" value="P:response to antibiotic"/>
    <property type="evidence" value="ECO:0007669"/>
    <property type="project" value="UniProtKB-KW"/>
</dbReference>
<keyword evidence="3" id="KW-0813">Transport</keyword>
<dbReference type="OrthoDB" id="9804819at2"/>
<accession>A0A4Y8KT61</accession>
<dbReference type="AlphaFoldDB" id="A0A4Y8KT61"/>
<evidence type="ECO:0000256" key="6">
    <source>
        <dbReference type="ARBA" id="ARBA00023251"/>
    </source>
</evidence>
<keyword evidence="5 7" id="KW-0067">ATP-binding</keyword>
<comment type="caution">
    <text evidence="7">The sequence shown here is derived from an EMBL/GenBank/DDBJ whole genome shotgun (WGS) entry which is preliminary data.</text>
</comment>
<evidence type="ECO:0000256" key="2">
    <source>
        <dbReference type="ARBA" id="ARBA00005417"/>
    </source>
</evidence>
<dbReference type="PROSITE" id="PS50893">
    <property type="entry name" value="ABC_TRANSPORTER_2"/>
    <property type="match status" value="1"/>
</dbReference>
<protein>
    <submittedName>
        <fullName evidence="7">ABC transporter ATP-binding protein</fullName>
    </submittedName>
</protein>
<evidence type="ECO:0000256" key="1">
    <source>
        <dbReference type="ARBA" id="ARBA00004202"/>
    </source>
</evidence>
<dbReference type="InterPro" id="IPR050763">
    <property type="entry name" value="ABC_transporter_ATP-binding"/>
</dbReference>
<dbReference type="GO" id="GO:0005886">
    <property type="term" value="C:plasma membrane"/>
    <property type="evidence" value="ECO:0007669"/>
    <property type="project" value="UniProtKB-SubCell"/>
</dbReference>
<dbReference type="Pfam" id="PF00005">
    <property type="entry name" value="ABC_tran"/>
    <property type="match status" value="1"/>
</dbReference>
<dbReference type="InterPro" id="IPR027417">
    <property type="entry name" value="P-loop_NTPase"/>
</dbReference>
<evidence type="ECO:0000256" key="5">
    <source>
        <dbReference type="ARBA" id="ARBA00022840"/>
    </source>
</evidence>
<dbReference type="GO" id="GO:0005524">
    <property type="term" value="F:ATP binding"/>
    <property type="evidence" value="ECO:0007669"/>
    <property type="project" value="UniProtKB-KW"/>
</dbReference>
<dbReference type="Gene3D" id="3.40.50.300">
    <property type="entry name" value="P-loop containing nucleotide triphosphate hydrolases"/>
    <property type="match status" value="1"/>
</dbReference>
<evidence type="ECO:0000313" key="7">
    <source>
        <dbReference type="EMBL" id="TFD79722.1"/>
    </source>
</evidence>
<evidence type="ECO:0000256" key="3">
    <source>
        <dbReference type="ARBA" id="ARBA00022448"/>
    </source>
</evidence>
<comment type="subcellular location">
    <subcellularLocation>
        <location evidence="1">Cell membrane</location>
        <topology evidence="1">Peripheral membrane protein</topology>
    </subcellularLocation>
</comment>
<sequence>MTDELALDVRGLTKNFGAVHALTGLDLRVATGSVAGFLGPNGSGKSTTIRILLGLLRADGGSATLLGGDPWRDAVALHRRVAYVAGDVTLWPNLTGGQAIDILGALRGDLDRTRIDRYLQLFELDPSKKARSYSKGNRQKVALVAALSSHAELLILDEPTIGLDPLMEGVFTNCITELKDEGRSVLLSSHIFSEVEKLCDTVTIIRAGRTVESGTLTELRHLHRSTITVTLDGDPTVISTVDGVHDFAAVGQRVSFSVTESALPRVMAALAPHAPRGLISSPPSLEELFLRHYAAQHDGALADAEVT</sequence>
<evidence type="ECO:0000313" key="8">
    <source>
        <dbReference type="Proteomes" id="UP000298218"/>
    </source>
</evidence>
<keyword evidence="4" id="KW-0547">Nucleotide-binding</keyword>
<comment type="similarity">
    <text evidence="2">Belongs to the ABC transporter superfamily.</text>
</comment>
<dbReference type="InterPro" id="IPR017871">
    <property type="entry name" value="ABC_transporter-like_CS"/>
</dbReference>
<dbReference type="PANTHER" id="PTHR42711:SF5">
    <property type="entry name" value="ABC TRANSPORTER ATP-BINDING PROTEIN NATA"/>
    <property type="match status" value="1"/>
</dbReference>
<dbReference type="GO" id="GO:0016887">
    <property type="term" value="F:ATP hydrolysis activity"/>
    <property type="evidence" value="ECO:0007669"/>
    <property type="project" value="InterPro"/>
</dbReference>
<dbReference type="SMART" id="SM00382">
    <property type="entry name" value="AAA"/>
    <property type="match status" value="1"/>
</dbReference>